<evidence type="ECO:0000313" key="1">
    <source>
        <dbReference type="EMBL" id="MDM8275763.1"/>
    </source>
</evidence>
<accession>A0ABT7VB82</accession>
<keyword evidence="2" id="KW-1185">Reference proteome</keyword>
<dbReference type="SUPFAM" id="SSF56784">
    <property type="entry name" value="HAD-like"/>
    <property type="match status" value="1"/>
</dbReference>
<dbReference type="InterPro" id="IPR023214">
    <property type="entry name" value="HAD_sf"/>
</dbReference>
<dbReference type="Pfam" id="PF08282">
    <property type="entry name" value="Hydrolase_3"/>
    <property type="match status" value="1"/>
</dbReference>
<dbReference type="PROSITE" id="PS01229">
    <property type="entry name" value="COF_2"/>
    <property type="match status" value="1"/>
</dbReference>
<dbReference type="Gene3D" id="3.40.50.1000">
    <property type="entry name" value="HAD superfamily/HAD-like"/>
    <property type="match status" value="1"/>
</dbReference>
<reference evidence="2" key="1">
    <citation type="submission" date="2023-06" db="EMBL/GenBank/DDBJ databases">
        <title>Identification and characterization of horizontal gene transfer across gut microbiota members of farm animals based on homology search.</title>
        <authorList>
            <person name="Zeman M."/>
            <person name="Kubasova T."/>
            <person name="Jahodarova E."/>
            <person name="Nykrynova M."/>
            <person name="Rychlik I."/>
        </authorList>
    </citation>
    <scope>NUCLEOTIDE SEQUENCE [LARGE SCALE GENOMIC DNA]</scope>
    <source>
        <strain evidence="2">154_Feed</strain>
    </source>
</reference>
<dbReference type="PANTHER" id="PTHR10000:SF25">
    <property type="entry name" value="PHOSPHATASE YKRA-RELATED"/>
    <property type="match status" value="1"/>
</dbReference>
<comment type="caution">
    <text evidence="1">The sequence shown here is derived from an EMBL/GenBank/DDBJ whole genome shotgun (WGS) entry which is preliminary data.</text>
</comment>
<sequence>MDFAPRDDRATLFFDVDGTIIHHPADADTGETVANAVPTPAVVSAFHRLRDEGHHTFICTGRPLCLVSQALRDLRPTGLVTSAGACLVIDGKVASEEVIPEDVLVETIERIVDAGAQVLLEGTEGCVALVPSGEKYHGIPGVATARDLDGVRRVSNMRFCKFSYEDDQLDRVCELGGFLDRYFVRYDLGLGCGEACLIGLDKATGVRRALEYLGIGFHNTYAFGDSENDLPMLRAVETPVAMGNALQSVKDAAVYVTRAVEEDGVPAALEHFGLL</sequence>
<keyword evidence="1" id="KW-0378">Hydrolase</keyword>
<organism evidence="1 2">
    <name type="scientific">Enorma phocaeensis</name>
    <dbReference type="NCBI Taxonomy" id="1871019"/>
    <lineage>
        <taxon>Bacteria</taxon>
        <taxon>Bacillati</taxon>
        <taxon>Actinomycetota</taxon>
        <taxon>Coriobacteriia</taxon>
        <taxon>Coriobacteriales</taxon>
        <taxon>Coriobacteriaceae</taxon>
        <taxon>Enorma</taxon>
    </lineage>
</organism>
<proteinExistence type="predicted"/>
<dbReference type="GO" id="GO:0016787">
    <property type="term" value="F:hydrolase activity"/>
    <property type="evidence" value="ECO:0007669"/>
    <property type="project" value="UniProtKB-KW"/>
</dbReference>
<name>A0ABT7VB82_9ACTN</name>
<evidence type="ECO:0000313" key="2">
    <source>
        <dbReference type="Proteomes" id="UP001529421"/>
    </source>
</evidence>
<dbReference type="EC" id="3.1.3.-" evidence="1"/>
<dbReference type="EMBL" id="JAUDDZ010000020">
    <property type="protein sequence ID" value="MDM8275763.1"/>
    <property type="molecule type" value="Genomic_DNA"/>
</dbReference>
<dbReference type="Proteomes" id="UP001529421">
    <property type="component" value="Unassembled WGS sequence"/>
</dbReference>
<gene>
    <name evidence="1" type="ORF">QUW28_09715</name>
</gene>
<dbReference type="RefSeq" id="WP_289546006.1">
    <property type="nucleotide sequence ID" value="NZ_JAUDDZ010000020.1"/>
</dbReference>
<dbReference type="InterPro" id="IPR036412">
    <property type="entry name" value="HAD-like_sf"/>
</dbReference>
<dbReference type="Gene3D" id="3.30.1240.10">
    <property type="match status" value="1"/>
</dbReference>
<protein>
    <submittedName>
        <fullName evidence="1">HAD family hydrolase</fullName>
        <ecNumber evidence="1">3.1.3.-</ecNumber>
    </submittedName>
</protein>
<dbReference type="PANTHER" id="PTHR10000">
    <property type="entry name" value="PHOSPHOSERINE PHOSPHATASE"/>
    <property type="match status" value="1"/>
</dbReference>